<accession>A0ACC2IHY2</accession>
<evidence type="ECO:0000313" key="2">
    <source>
        <dbReference type="Proteomes" id="UP001153331"/>
    </source>
</evidence>
<evidence type="ECO:0000313" key="1">
    <source>
        <dbReference type="EMBL" id="KAJ8114813.1"/>
    </source>
</evidence>
<proteinExistence type="predicted"/>
<comment type="caution">
    <text evidence="1">The sequence shown here is derived from an EMBL/GenBank/DDBJ whole genome shotgun (WGS) entry which is preliminary data.</text>
</comment>
<name>A0ACC2IHY2_9PLEO</name>
<gene>
    <name evidence="1" type="ORF">OPT61_g3391</name>
</gene>
<keyword evidence="2" id="KW-1185">Reference proteome</keyword>
<dbReference type="EMBL" id="JAPHNI010000173">
    <property type="protein sequence ID" value="KAJ8114813.1"/>
    <property type="molecule type" value="Genomic_DNA"/>
</dbReference>
<protein>
    <submittedName>
        <fullName evidence="1">Uncharacterized protein</fullName>
    </submittedName>
</protein>
<sequence length="645" mass="72555">MTSAAPTAGEIPTSQTRCIFICGATNPQDLWMFADFMASSKVFLKTGGIKGTYINTFPIDEFLAKNGRVAWGYKDPNSSTPLVVHNKTDQPWWKNVPRHRLKHLPKYLLNNLEKIGETARYLDKINLFLFCHRSDQGWLQLGGERLQLEDLSKVIATKFNHGVQVNVITAACYSGRLLNKIKDRDSRRRSVQMSASAVERFFSNSRVGASGCQRGSPFVAVYTSSLVLGLEAAQKKTPARTLQQHIDFVNETGVSGITQPQPYHDGSLNLLDAVLNLFLRSYIVRTFQGGEKVRQRYFTPPRPGPQPPPGAQSSAAEAASPENLHTLMKRIQPEMDKIRRQPGQNVYEACSGWDIGLFSNIYCINNAVNPRLSPSLFKEVLLSLRWRFRLQENYLFVFDELLHDELIIEKAITRPMDIDRYDKDVEDIAGFLEAFDMGAVCRLHSVNFPELQGKLGQGRFEMPLRWLAILILRSHPETELAHIISRFVTTECFGALNKDNLEFLKPFRAKDRPNASVAQNKFDAGSYELGFFLPHGVTGEAFKQWAEIAKMRYTHIRDVFEEVLGKDTWGDATKFLELLRTYQKHTLEEYLGPRLRQGEVYVEDLSPVSDRSSSGFSAAAVASSASSAPSSAGGFASPVSKKKRN</sequence>
<reference evidence="1" key="1">
    <citation type="submission" date="2022-11" db="EMBL/GenBank/DDBJ databases">
        <title>Genome Sequence of Boeremia exigua.</title>
        <authorList>
            <person name="Buettner E."/>
        </authorList>
    </citation>
    <scope>NUCLEOTIDE SEQUENCE</scope>
    <source>
        <strain evidence="1">CU02</strain>
    </source>
</reference>
<dbReference type="Proteomes" id="UP001153331">
    <property type="component" value="Unassembled WGS sequence"/>
</dbReference>
<organism evidence="1 2">
    <name type="scientific">Boeremia exigua</name>
    <dbReference type="NCBI Taxonomy" id="749465"/>
    <lineage>
        <taxon>Eukaryota</taxon>
        <taxon>Fungi</taxon>
        <taxon>Dikarya</taxon>
        <taxon>Ascomycota</taxon>
        <taxon>Pezizomycotina</taxon>
        <taxon>Dothideomycetes</taxon>
        <taxon>Pleosporomycetidae</taxon>
        <taxon>Pleosporales</taxon>
        <taxon>Pleosporineae</taxon>
        <taxon>Didymellaceae</taxon>
        <taxon>Boeremia</taxon>
    </lineage>
</organism>